<name>A0AAD4CV80_ASPNN</name>
<dbReference type="GO" id="GO:0005634">
    <property type="term" value="C:nucleus"/>
    <property type="evidence" value="ECO:0007669"/>
    <property type="project" value="TreeGrafter"/>
</dbReference>
<dbReference type="InterPro" id="IPR029058">
    <property type="entry name" value="AB_hydrolase_fold"/>
</dbReference>
<evidence type="ECO:0000259" key="2">
    <source>
        <dbReference type="Pfam" id="PF03959"/>
    </source>
</evidence>
<dbReference type="Pfam" id="PF03959">
    <property type="entry name" value="FSH1"/>
    <property type="match status" value="1"/>
</dbReference>
<dbReference type="PANTHER" id="PTHR48070:SF4">
    <property type="entry name" value="ESTERASE ALNB"/>
    <property type="match status" value="1"/>
</dbReference>
<sequence>MRILCLHGYGTSPSVMEYQLSALKKQADPSWGFFFMAGEVECPPAPGIGDKFPGPYLCYTSRFDPDSMDDVHELIDETIQDYGPFDGALGFSQGASVIMSYLLQRRAVESDQPLPVRFAVFCSSTVPLASHAGYCRDVLGSLSAEDERRIRSCQDDAITQLPHRSSLAISVLNASVDATVNVTRHPRAFFLNRPLAEVPCVLHPDLFDSRLSIPTLHVRSTNDFPGLEDCSAFMQAFCDSQKTRSCNHTAGHDIPRSMLEARQMLLGMEWVVSQSQVPTL</sequence>
<evidence type="ECO:0000313" key="4">
    <source>
        <dbReference type="Proteomes" id="UP001194746"/>
    </source>
</evidence>
<accession>A0AAD4CV80</accession>
<dbReference type="Proteomes" id="UP001194746">
    <property type="component" value="Unassembled WGS sequence"/>
</dbReference>
<keyword evidence="4" id="KW-1185">Reference proteome</keyword>
<dbReference type="InterPro" id="IPR005645">
    <property type="entry name" value="FSH-like_dom"/>
</dbReference>
<comment type="caution">
    <text evidence="3">The sequence shown here is derived from an EMBL/GenBank/DDBJ whole genome shotgun (WGS) entry which is preliminary data.</text>
</comment>
<dbReference type="SUPFAM" id="SSF53474">
    <property type="entry name" value="alpha/beta-Hydrolases"/>
    <property type="match status" value="1"/>
</dbReference>
<dbReference type="Gene3D" id="3.40.50.1820">
    <property type="entry name" value="alpha/beta hydrolase"/>
    <property type="match status" value="1"/>
</dbReference>
<evidence type="ECO:0000256" key="1">
    <source>
        <dbReference type="ARBA" id="ARBA00022801"/>
    </source>
</evidence>
<feature type="domain" description="Serine hydrolase" evidence="2">
    <location>
        <begin position="1"/>
        <end position="261"/>
    </location>
</feature>
<reference evidence="3" key="1">
    <citation type="journal article" date="2019" name="Beilstein J. Org. Chem.">
        <title>Nanangenines: drimane sesquiterpenoids as the dominant metabolite cohort of a novel Australian fungus, Aspergillus nanangensis.</title>
        <authorList>
            <person name="Lacey H.J."/>
            <person name="Gilchrist C.L.M."/>
            <person name="Crombie A."/>
            <person name="Kalaitzis J.A."/>
            <person name="Vuong D."/>
            <person name="Rutledge P.J."/>
            <person name="Turner P."/>
            <person name="Pitt J.I."/>
            <person name="Lacey E."/>
            <person name="Chooi Y.H."/>
            <person name="Piggott A.M."/>
        </authorList>
    </citation>
    <scope>NUCLEOTIDE SEQUENCE</scope>
    <source>
        <strain evidence="3">MST-FP2251</strain>
    </source>
</reference>
<dbReference type="GO" id="GO:0019748">
    <property type="term" value="P:secondary metabolic process"/>
    <property type="evidence" value="ECO:0007669"/>
    <property type="project" value="TreeGrafter"/>
</dbReference>
<reference evidence="3" key="2">
    <citation type="submission" date="2020-02" db="EMBL/GenBank/DDBJ databases">
        <authorList>
            <person name="Gilchrist C.L.M."/>
            <person name="Chooi Y.-H."/>
        </authorList>
    </citation>
    <scope>NUCLEOTIDE SEQUENCE</scope>
    <source>
        <strain evidence="3">MST-FP2251</strain>
    </source>
</reference>
<dbReference type="InterPro" id="IPR050593">
    <property type="entry name" value="LovG"/>
</dbReference>
<dbReference type="PANTHER" id="PTHR48070">
    <property type="entry name" value="ESTERASE OVCA2"/>
    <property type="match status" value="1"/>
</dbReference>
<keyword evidence="1" id="KW-0378">Hydrolase</keyword>
<dbReference type="GO" id="GO:0005737">
    <property type="term" value="C:cytoplasm"/>
    <property type="evidence" value="ECO:0007669"/>
    <property type="project" value="TreeGrafter"/>
</dbReference>
<organism evidence="3 4">
    <name type="scientific">Aspergillus nanangensis</name>
    <dbReference type="NCBI Taxonomy" id="2582783"/>
    <lineage>
        <taxon>Eukaryota</taxon>
        <taxon>Fungi</taxon>
        <taxon>Dikarya</taxon>
        <taxon>Ascomycota</taxon>
        <taxon>Pezizomycotina</taxon>
        <taxon>Eurotiomycetes</taxon>
        <taxon>Eurotiomycetidae</taxon>
        <taxon>Eurotiales</taxon>
        <taxon>Aspergillaceae</taxon>
        <taxon>Aspergillus</taxon>
        <taxon>Aspergillus subgen. Circumdati</taxon>
    </lineage>
</organism>
<gene>
    <name evidence="3" type="ORF">FE257_012579</name>
</gene>
<dbReference type="GO" id="GO:0016787">
    <property type="term" value="F:hydrolase activity"/>
    <property type="evidence" value="ECO:0007669"/>
    <property type="project" value="UniProtKB-KW"/>
</dbReference>
<dbReference type="EMBL" id="VCAU01000009">
    <property type="protein sequence ID" value="KAF9893166.1"/>
    <property type="molecule type" value="Genomic_DNA"/>
</dbReference>
<proteinExistence type="predicted"/>
<evidence type="ECO:0000313" key="3">
    <source>
        <dbReference type="EMBL" id="KAF9893166.1"/>
    </source>
</evidence>
<dbReference type="AlphaFoldDB" id="A0AAD4CV80"/>
<protein>
    <recommendedName>
        <fullName evidence="2">Serine hydrolase domain-containing protein</fullName>
    </recommendedName>
</protein>